<protein>
    <submittedName>
        <fullName evidence="1">Tetraacyldisaccharide 4'-kinase protein</fullName>
        <ecNumber evidence="1">2.7.1.130</ecNumber>
    </submittedName>
</protein>
<evidence type="ECO:0000313" key="1">
    <source>
        <dbReference type="EMBL" id="KAH7662057.1"/>
    </source>
</evidence>
<keyword evidence="1" id="KW-0808">Transferase</keyword>
<accession>A0ACB7UNG6</accession>
<proteinExistence type="predicted"/>
<name>A0ACB7UNG6_DIOAL</name>
<sequence>MIRYEESDKLELPLRESMERLRKLVALMAITPDSRLSELPFHQRALLVPVLSFASSLYCLSLSLRRRLFLSSLLPTHRLPVPVISVGNLTWGGNGKTPMVEFIASFFDEIGIPSLVLTRGYGGGDEVKMLKRHLLRTSARIGVGSNRKAIADSLFERYGFMDAKLFLEKLSWSCKSCKFGGSSVDEKIGVVVLDDGMQHWSLFRDVEIVMVNGLMPWGNNHLIPRGPLREPLTALSRADVVVVHHADLVSDTELENLKSTIRKVSASIPIFFTRLSPSYFFEIKNYSNKLPLSVVHDMVVLCVSAIGFPDAFVQGLCKLGPLHVDRLDFSDHHLTEINDIVLVTKKVQMLENEFKVKAVIVMTEKDYYRDPVILKQLHDSKVFILCSSLQFLPSNEQSAGDFTRKLRKLLQNKIEFQ</sequence>
<evidence type="ECO:0000313" key="2">
    <source>
        <dbReference type="Proteomes" id="UP000827976"/>
    </source>
</evidence>
<dbReference type="Proteomes" id="UP000827976">
    <property type="component" value="Chromosome 15"/>
</dbReference>
<dbReference type="EMBL" id="CM037025">
    <property type="protein sequence ID" value="KAH7662057.1"/>
    <property type="molecule type" value="Genomic_DNA"/>
</dbReference>
<comment type="caution">
    <text evidence="1">The sequence shown here is derived from an EMBL/GenBank/DDBJ whole genome shotgun (WGS) entry which is preliminary data.</text>
</comment>
<dbReference type="EC" id="2.7.1.130" evidence="1"/>
<gene>
    <name evidence="1" type="ORF">IHE45_15G105900</name>
</gene>
<keyword evidence="2" id="KW-1185">Reference proteome</keyword>
<organism evidence="1 2">
    <name type="scientific">Dioscorea alata</name>
    <name type="common">Purple yam</name>
    <dbReference type="NCBI Taxonomy" id="55571"/>
    <lineage>
        <taxon>Eukaryota</taxon>
        <taxon>Viridiplantae</taxon>
        <taxon>Streptophyta</taxon>
        <taxon>Embryophyta</taxon>
        <taxon>Tracheophyta</taxon>
        <taxon>Spermatophyta</taxon>
        <taxon>Magnoliopsida</taxon>
        <taxon>Liliopsida</taxon>
        <taxon>Dioscoreales</taxon>
        <taxon>Dioscoreaceae</taxon>
        <taxon>Dioscorea</taxon>
    </lineage>
</organism>
<reference evidence="2" key="1">
    <citation type="journal article" date="2022" name="Nat. Commun.">
        <title>Chromosome evolution and the genetic basis of agronomically important traits in greater yam.</title>
        <authorList>
            <person name="Bredeson J.V."/>
            <person name="Lyons J.B."/>
            <person name="Oniyinde I.O."/>
            <person name="Okereke N.R."/>
            <person name="Kolade O."/>
            <person name="Nnabue I."/>
            <person name="Nwadili C.O."/>
            <person name="Hribova E."/>
            <person name="Parker M."/>
            <person name="Nwogha J."/>
            <person name="Shu S."/>
            <person name="Carlson J."/>
            <person name="Kariba R."/>
            <person name="Muthemba S."/>
            <person name="Knop K."/>
            <person name="Barton G.J."/>
            <person name="Sherwood A.V."/>
            <person name="Lopez-Montes A."/>
            <person name="Asiedu R."/>
            <person name="Jamnadass R."/>
            <person name="Muchugi A."/>
            <person name="Goodstein D."/>
            <person name="Egesi C.N."/>
            <person name="Featherston J."/>
            <person name="Asfaw A."/>
            <person name="Simpson G.G."/>
            <person name="Dolezel J."/>
            <person name="Hendre P.S."/>
            <person name="Van Deynze A."/>
            <person name="Kumar P.L."/>
            <person name="Obidiegwu J.E."/>
            <person name="Bhattacharjee R."/>
            <person name="Rokhsar D.S."/>
        </authorList>
    </citation>
    <scope>NUCLEOTIDE SEQUENCE [LARGE SCALE GENOMIC DNA]</scope>
    <source>
        <strain evidence="2">cv. TDa95/00328</strain>
    </source>
</reference>